<evidence type="ECO:0000313" key="3">
    <source>
        <dbReference type="Proteomes" id="UP000255423"/>
    </source>
</evidence>
<protein>
    <recommendedName>
        <fullName evidence="4">Lipoprotein</fullName>
    </recommendedName>
</protein>
<organism evidence="2 3">
    <name type="scientific">Fibrobacter succinogenes</name>
    <name type="common">Bacteroides succinogenes</name>
    <dbReference type="NCBI Taxonomy" id="833"/>
    <lineage>
        <taxon>Bacteria</taxon>
        <taxon>Pseudomonadati</taxon>
        <taxon>Fibrobacterota</taxon>
        <taxon>Fibrobacteria</taxon>
        <taxon>Fibrobacterales</taxon>
        <taxon>Fibrobacteraceae</taxon>
        <taxon>Fibrobacter</taxon>
    </lineage>
</organism>
<evidence type="ECO:0000256" key="1">
    <source>
        <dbReference type="SAM" id="SignalP"/>
    </source>
</evidence>
<evidence type="ECO:0008006" key="4">
    <source>
        <dbReference type="Google" id="ProtNLM"/>
    </source>
</evidence>
<proteinExistence type="predicted"/>
<sequence length="317" mass="34701">MITNKITKLGVALAMLGLGLLAACGENNVASSYSETQTGKLVIRSGMPIAELDTTYIRKIIDEGGDGCHVLAKSAVDVESDDVTEIDSAVTETTIVMARITCKSYNDIHLFIKTRAQVVDDAGAPVVGAIVYEKDCSFDDKSCQHVTDKDGYFYIDSVNFQTYYQNETKNPKYAYVPRYHEIQLRALSADSNFGALVSLNFAAATVESVDDIAVADLGKIVVEPVYSAKVYLDSLFATVDENTPESDKPYIEEWNETMTKGLGEMGICASGYFPCYKAYEEDYKNGYVVLFGLPEGTYKLGVSHVWGPLPQLVVTKP</sequence>
<reference evidence="2 3" key="1">
    <citation type="submission" date="2017-08" db="EMBL/GenBank/DDBJ databases">
        <authorList>
            <person name="de Groot N.N."/>
        </authorList>
    </citation>
    <scope>NUCLEOTIDE SEQUENCE [LARGE SCALE GENOMIC DNA]</scope>
    <source>
        <strain evidence="2 3">HM2</strain>
    </source>
</reference>
<dbReference type="RefSeq" id="WP_109572532.1">
    <property type="nucleotide sequence ID" value="NZ_UHJL01000001.1"/>
</dbReference>
<name>A0A380RYX7_FIBSU</name>
<feature type="chain" id="PRO_5017044958" description="Lipoprotein" evidence="1">
    <location>
        <begin position="23"/>
        <end position="317"/>
    </location>
</feature>
<keyword evidence="1" id="KW-0732">Signal</keyword>
<evidence type="ECO:0000313" key="2">
    <source>
        <dbReference type="EMBL" id="SUQ20102.1"/>
    </source>
</evidence>
<dbReference type="SUPFAM" id="SSF49464">
    <property type="entry name" value="Carboxypeptidase regulatory domain-like"/>
    <property type="match status" value="1"/>
</dbReference>
<dbReference type="PROSITE" id="PS51257">
    <property type="entry name" value="PROKAR_LIPOPROTEIN"/>
    <property type="match status" value="1"/>
</dbReference>
<feature type="signal peptide" evidence="1">
    <location>
        <begin position="1"/>
        <end position="22"/>
    </location>
</feature>
<gene>
    <name evidence="2" type="ORF">SAMN05661053_1355</name>
</gene>
<dbReference type="AlphaFoldDB" id="A0A380RYX7"/>
<dbReference type="InterPro" id="IPR008969">
    <property type="entry name" value="CarboxyPept-like_regulatory"/>
</dbReference>
<dbReference type="EMBL" id="UHJL01000001">
    <property type="protein sequence ID" value="SUQ20102.1"/>
    <property type="molecule type" value="Genomic_DNA"/>
</dbReference>
<dbReference type="Proteomes" id="UP000255423">
    <property type="component" value="Unassembled WGS sequence"/>
</dbReference>
<accession>A0A380RYX7</accession>